<accession>J9ENS3</accession>
<feature type="region of interest" description="Disordered" evidence="1">
    <location>
        <begin position="25"/>
        <end position="50"/>
    </location>
</feature>
<dbReference type="EMBL" id="ADBV01001787">
    <property type="protein sequence ID" value="EJW84146.1"/>
    <property type="molecule type" value="Genomic_DNA"/>
</dbReference>
<protein>
    <submittedName>
        <fullName evidence="3">Uncharacterized protein</fullName>
    </submittedName>
</protein>
<proteinExistence type="predicted"/>
<evidence type="ECO:0000313" key="3">
    <source>
        <dbReference type="EMBL" id="EJW84146.1"/>
    </source>
</evidence>
<dbReference type="AlphaFoldDB" id="J9ENS3"/>
<evidence type="ECO:0000256" key="1">
    <source>
        <dbReference type="SAM" id="MobiDB-lite"/>
    </source>
</evidence>
<gene>
    <name evidence="3" type="ORF">WUBG_04942</name>
</gene>
<evidence type="ECO:0000256" key="2">
    <source>
        <dbReference type="SAM" id="SignalP"/>
    </source>
</evidence>
<feature type="non-terminal residue" evidence="3">
    <location>
        <position position="1"/>
    </location>
</feature>
<name>J9ENS3_WUCBA</name>
<feature type="chain" id="PRO_5003822229" evidence="2">
    <location>
        <begin position="20"/>
        <end position="50"/>
    </location>
</feature>
<sequence length="50" mass="5592">ALFFGVIIFAILIACKLNAHFGKPVDTEDTSDSESNSLLIKRNSHRAMHY</sequence>
<dbReference type="Proteomes" id="UP000004810">
    <property type="component" value="Unassembled WGS sequence"/>
</dbReference>
<reference evidence="4" key="1">
    <citation type="submission" date="2012-08" db="EMBL/GenBank/DDBJ databases">
        <title>The Genome Sequence of Wuchereria bancrofti.</title>
        <authorList>
            <person name="Nutman T.B."/>
            <person name="Fink D.L."/>
            <person name="Russ C."/>
            <person name="Young S."/>
            <person name="Zeng Q."/>
            <person name="Koehrsen M."/>
            <person name="Alvarado L."/>
            <person name="Berlin A."/>
            <person name="Chapman S.B."/>
            <person name="Chen Z."/>
            <person name="Freedman E."/>
            <person name="Gellesch M."/>
            <person name="Goldberg J."/>
            <person name="Griggs A."/>
            <person name="Gujja S."/>
            <person name="Heilman E.R."/>
            <person name="Heiman D."/>
            <person name="Hepburn T."/>
            <person name="Howarth C."/>
            <person name="Jen D."/>
            <person name="Larson L."/>
            <person name="Lewis B."/>
            <person name="Mehta T."/>
            <person name="Park D."/>
            <person name="Pearson M."/>
            <person name="Roberts A."/>
            <person name="Saif S."/>
            <person name="Shea T."/>
            <person name="Shenoy N."/>
            <person name="Sisk P."/>
            <person name="Stolte C."/>
            <person name="Sykes S."/>
            <person name="Walk T."/>
            <person name="White J."/>
            <person name="Yandava C."/>
            <person name="Haas B."/>
            <person name="Henn M.R."/>
            <person name="Nusbaum C."/>
            <person name="Birren B."/>
        </authorList>
    </citation>
    <scope>NUCLEOTIDE SEQUENCE [LARGE SCALE GENOMIC DNA]</scope>
    <source>
        <strain evidence="4">NA</strain>
    </source>
</reference>
<keyword evidence="2" id="KW-0732">Signal</keyword>
<comment type="caution">
    <text evidence="3">The sequence shown here is derived from an EMBL/GenBank/DDBJ whole genome shotgun (WGS) entry which is preliminary data.</text>
</comment>
<organism evidence="3 4">
    <name type="scientific">Wuchereria bancrofti</name>
    <dbReference type="NCBI Taxonomy" id="6293"/>
    <lineage>
        <taxon>Eukaryota</taxon>
        <taxon>Metazoa</taxon>
        <taxon>Ecdysozoa</taxon>
        <taxon>Nematoda</taxon>
        <taxon>Chromadorea</taxon>
        <taxon>Rhabditida</taxon>
        <taxon>Spirurina</taxon>
        <taxon>Spiruromorpha</taxon>
        <taxon>Filarioidea</taxon>
        <taxon>Onchocercidae</taxon>
        <taxon>Wuchereria</taxon>
    </lineage>
</organism>
<evidence type="ECO:0000313" key="4">
    <source>
        <dbReference type="Proteomes" id="UP000004810"/>
    </source>
</evidence>
<feature type="signal peptide" evidence="2">
    <location>
        <begin position="1"/>
        <end position="19"/>
    </location>
</feature>